<evidence type="ECO:0000259" key="2">
    <source>
        <dbReference type="Pfam" id="PF07589"/>
    </source>
</evidence>
<keyword evidence="4" id="KW-1185">Reference proteome</keyword>
<sequence length="202" mass="21735">MKFKVFFKAAFVGLILSVSGFAKAGLIIDIYDNGSGLTEIKLSGSDLALAGSQNITNGFWLNDISLLNIGTSASTFTILESLSFFTTTDGINTNLSDVYTSINSSCCAFGFRMADGVFSVSAGDIISLSGRLLVNKLFTDWKAGTYQYTSYSAYNDNSSRTFLRDGLTVNIGNVSQVPEPSTLAILALSLIGLASRRFKKRF</sequence>
<dbReference type="Pfam" id="PF07589">
    <property type="entry name" value="PEP-CTERM"/>
    <property type="match status" value="1"/>
</dbReference>
<gene>
    <name evidence="3" type="ORF">ORJ04_01110</name>
</gene>
<accession>A0ABT9HTV4</accession>
<protein>
    <submittedName>
        <fullName evidence="3">PEP-CTERM sorting domain-containing protein</fullName>
    </submittedName>
</protein>
<dbReference type="EMBL" id="JAPJDZ010000001">
    <property type="protein sequence ID" value="MDP5134546.1"/>
    <property type="molecule type" value="Genomic_DNA"/>
</dbReference>
<organism evidence="3 4">
    <name type="scientific">Rheinheimera baltica</name>
    <dbReference type="NCBI Taxonomy" id="67576"/>
    <lineage>
        <taxon>Bacteria</taxon>
        <taxon>Pseudomonadati</taxon>
        <taxon>Pseudomonadota</taxon>
        <taxon>Gammaproteobacteria</taxon>
        <taxon>Chromatiales</taxon>
        <taxon>Chromatiaceae</taxon>
        <taxon>Rheinheimera</taxon>
    </lineage>
</organism>
<feature type="domain" description="Ice-binding protein C-terminal" evidence="2">
    <location>
        <begin position="176"/>
        <end position="197"/>
    </location>
</feature>
<feature type="signal peptide" evidence="1">
    <location>
        <begin position="1"/>
        <end position="24"/>
    </location>
</feature>
<name>A0ABT9HTV4_9GAMM</name>
<evidence type="ECO:0000313" key="4">
    <source>
        <dbReference type="Proteomes" id="UP001231109"/>
    </source>
</evidence>
<dbReference type="RefSeq" id="WP_027669612.1">
    <property type="nucleotide sequence ID" value="NZ_JAPJDY010000001.1"/>
</dbReference>
<keyword evidence="1" id="KW-0732">Signal</keyword>
<evidence type="ECO:0000313" key="3">
    <source>
        <dbReference type="EMBL" id="MDP5134546.1"/>
    </source>
</evidence>
<reference evidence="3 4" key="1">
    <citation type="submission" date="2022-11" db="EMBL/GenBank/DDBJ databases">
        <title>Viruses from the air-sea interface of a natural surface slick.</title>
        <authorList>
            <person name="Rahlff J."/>
            <person name="Holmfeldt K."/>
        </authorList>
    </citation>
    <scope>NUCLEOTIDE SEQUENCE [LARGE SCALE GENOMIC DNA]</scope>
    <source>
        <strain evidence="3 4">SMS4</strain>
    </source>
</reference>
<dbReference type="NCBIfam" id="TIGR02595">
    <property type="entry name" value="PEP_CTERM"/>
    <property type="match status" value="1"/>
</dbReference>
<dbReference type="InterPro" id="IPR013424">
    <property type="entry name" value="Ice-binding_C"/>
</dbReference>
<proteinExistence type="predicted"/>
<evidence type="ECO:0000256" key="1">
    <source>
        <dbReference type="SAM" id="SignalP"/>
    </source>
</evidence>
<dbReference type="Proteomes" id="UP001231109">
    <property type="component" value="Unassembled WGS sequence"/>
</dbReference>
<comment type="caution">
    <text evidence="3">The sequence shown here is derived from an EMBL/GenBank/DDBJ whole genome shotgun (WGS) entry which is preliminary data.</text>
</comment>
<feature type="chain" id="PRO_5046627830" evidence="1">
    <location>
        <begin position="25"/>
        <end position="202"/>
    </location>
</feature>